<evidence type="ECO:0000256" key="1">
    <source>
        <dbReference type="ARBA" id="ARBA00004141"/>
    </source>
</evidence>
<sequence>MHESMAVDDEGIRLDQKNADDDLPRREVWSNKVEYVLGLIGYTIGFGSVWRFPYLCMKNGGGAFLIPFFTFTLLCGFPLYYMELCLGQFSGRSALIAWSLCPLLEGKFYTCGRHWLLNDPDDYDMYVVLRADRRLGANAANNTPRNNASYLLNISSAEESLDFYPTAATEFWRYKLLNASTGIDDWGIPQWHIILALFFSYASMFLCIVKGVNSVGKVVYVTAIVPFVLLLVILVQSLCLEGSLDGVLLYLKPDFSRLLHFQVWLEAALQVFYSLGPAWGGIITMASFHKFHGNCLRDAILFVSVDAVANFLCGLVVFSILGFLAREANVTIMELAESGPGLVFLVYPEALTRLPIPQLWAVMFFFMLFTVGLDSQFGMLEAVISGLTDRFPKTLRKRKTRVLLAVFVLFFLTSIIFSTQSGVYIFQLVDWYESTFCIFMTSCLECVVIGWLYGAERFSRDIQIMTGSPIPVFIRISWCIVTPLVMMLAFIAVLVNFDRPVYKGYEYPEYIDIVGILIGLVSVLPTPVIVLKRLVKQRGSLTQRLMNSIVPPGDWGPNDDRVHHTYTMYKYNMSFWQMAKVNITGRPTKPET</sequence>
<evidence type="ECO:0000256" key="10">
    <source>
        <dbReference type="SAM" id="Phobius"/>
    </source>
</evidence>
<dbReference type="Proteomes" id="UP000242188">
    <property type="component" value="Unassembled WGS sequence"/>
</dbReference>
<feature type="transmembrane region" description="Helical" evidence="10">
    <location>
        <begin position="401"/>
        <end position="425"/>
    </location>
</feature>
<dbReference type="Pfam" id="PF00209">
    <property type="entry name" value="SNF"/>
    <property type="match status" value="2"/>
</dbReference>
<feature type="transmembrane region" description="Helical" evidence="10">
    <location>
        <begin position="218"/>
        <end position="238"/>
    </location>
</feature>
<comment type="caution">
    <text evidence="11">The sequence shown here is derived from an EMBL/GenBank/DDBJ whole genome shotgun (WGS) entry which is preliminary data.</text>
</comment>
<feature type="transmembrane region" description="Helical" evidence="10">
    <location>
        <begin position="510"/>
        <end position="531"/>
    </location>
</feature>
<evidence type="ECO:0000256" key="4">
    <source>
        <dbReference type="ARBA" id="ARBA00022692"/>
    </source>
</evidence>
<feature type="transmembrane region" description="Helical" evidence="10">
    <location>
        <begin position="35"/>
        <end position="52"/>
    </location>
</feature>
<evidence type="ECO:0000256" key="2">
    <source>
        <dbReference type="ARBA" id="ARBA00006459"/>
    </source>
</evidence>
<feature type="transmembrane region" description="Helical" evidence="10">
    <location>
        <begin position="191"/>
        <end position="209"/>
    </location>
</feature>
<protein>
    <recommendedName>
        <fullName evidence="9">Transporter</fullName>
    </recommendedName>
</protein>
<dbReference type="SUPFAM" id="SSF161070">
    <property type="entry name" value="SNF-like"/>
    <property type="match status" value="1"/>
</dbReference>
<dbReference type="PANTHER" id="PTHR11616:SF321">
    <property type="entry name" value="SODIUM-DEPENDENT NUTRIENT AMINO ACID TRANSPORTER 1-RELATED"/>
    <property type="match status" value="1"/>
</dbReference>
<evidence type="ECO:0000256" key="8">
    <source>
        <dbReference type="PIRSR" id="PIRSR600175-1"/>
    </source>
</evidence>
<keyword evidence="7" id="KW-0325">Glycoprotein</keyword>
<dbReference type="GO" id="GO:0005283">
    <property type="term" value="F:amino acid:sodium symporter activity"/>
    <property type="evidence" value="ECO:0007669"/>
    <property type="project" value="TreeGrafter"/>
</dbReference>
<accession>A0A210PH31</accession>
<keyword evidence="12" id="KW-1185">Reference proteome</keyword>
<feature type="transmembrane region" description="Helical" evidence="10">
    <location>
        <begin position="300"/>
        <end position="325"/>
    </location>
</feature>
<keyword evidence="9" id="KW-0769">Symport</keyword>
<dbReference type="PROSITE" id="PS50267">
    <property type="entry name" value="NA_NEUROTRAN_SYMP_3"/>
    <property type="match status" value="1"/>
</dbReference>
<feature type="binding site" evidence="8">
    <location>
        <position position="41"/>
    </location>
    <ligand>
        <name>Na(+)</name>
        <dbReference type="ChEBI" id="CHEBI:29101"/>
        <label>1</label>
    </ligand>
</feature>
<dbReference type="InterPro" id="IPR037272">
    <property type="entry name" value="SNS_sf"/>
</dbReference>
<keyword evidence="3 9" id="KW-0813">Transport</keyword>
<keyword evidence="6 10" id="KW-0472">Membrane</keyword>
<feature type="binding site" evidence="8">
    <location>
        <position position="374"/>
    </location>
    <ligand>
        <name>Na(+)</name>
        <dbReference type="ChEBI" id="CHEBI:29101"/>
        <label>1</label>
    </ligand>
</feature>
<dbReference type="GO" id="GO:0005886">
    <property type="term" value="C:plasma membrane"/>
    <property type="evidence" value="ECO:0007669"/>
    <property type="project" value="TreeGrafter"/>
</dbReference>
<dbReference type="GO" id="GO:0046872">
    <property type="term" value="F:metal ion binding"/>
    <property type="evidence" value="ECO:0007669"/>
    <property type="project" value="UniProtKB-KW"/>
</dbReference>
<keyword evidence="8" id="KW-0479">Metal-binding</keyword>
<dbReference type="OrthoDB" id="6150485at2759"/>
<evidence type="ECO:0000256" key="7">
    <source>
        <dbReference type="ARBA" id="ARBA00023180"/>
    </source>
</evidence>
<feature type="transmembrane region" description="Helical" evidence="10">
    <location>
        <begin position="64"/>
        <end position="82"/>
    </location>
</feature>
<dbReference type="EMBL" id="NEDP02076706">
    <property type="protein sequence ID" value="OWF35804.1"/>
    <property type="molecule type" value="Genomic_DNA"/>
</dbReference>
<evidence type="ECO:0000256" key="5">
    <source>
        <dbReference type="ARBA" id="ARBA00022989"/>
    </source>
</evidence>
<dbReference type="AlphaFoldDB" id="A0A210PH31"/>
<feature type="transmembrane region" description="Helical" evidence="10">
    <location>
        <begin position="431"/>
        <end position="453"/>
    </location>
</feature>
<evidence type="ECO:0000256" key="6">
    <source>
        <dbReference type="ARBA" id="ARBA00023136"/>
    </source>
</evidence>
<organism evidence="11 12">
    <name type="scientific">Mizuhopecten yessoensis</name>
    <name type="common">Japanese scallop</name>
    <name type="synonym">Patinopecten yessoensis</name>
    <dbReference type="NCBI Taxonomy" id="6573"/>
    <lineage>
        <taxon>Eukaryota</taxon>
        <taxon>Metazoa</taxon>
        <taxon>Spiralia</taxon>
        <taxon>Lophotrochozoa</taxon>
        <taxon>Mollusca</taxon>
        <taxon>Bivalvia</taxon>
        <taxon>Autobranchia</taxon>
        <taxon>Pteriomorphia</taxon>
        <taxon>Pectinida</taxon>
        <taxon>Pectinoidea</taxon>
        <taxon>Pectinidae</taxon>
        <taxon>Mizuhopecten</taxon>
    </lineage>
</organism>
<feature type="transmembrane region" description="Helical" evidence="10">
    <location>
        <begin position="359"/>
        <end position="380"/>
    </location>
</feature>
<name>A0A210PH31_MIZYE</name>
<keyword evidence="8" id="KW-0915">Sodium</keyword>
<evidence type="ECO:0000313" key="11">
    <source>
        <dbReference type="EMBL" id="OWF35804.1"/>
    </source>
</evidence>
<dbReference type="InterPro" id="IPR000175">
    <property type="entry name" value="Na/ntran_symport"/>
</dbReference>
<evidence type="ECO:0000313" key="12">
    <source>
        <dbReference type="Proteomes" id="UP000242188"/>
    </source>
</evidence>
<evidence type="ECO:0000256" key="9">
    <source>
        <dbReference type="RuleBase" id="RU003732"/>
    </source>
</evidence>
<keyword evidence="4 9" id="KW-0812">Transmembrane</keyword>
<feature type="transmembrane region" description="Helical" evidence="10">
    <location>
        <begin position="267"/>
        <end position="288"/>
    </location>
</feature>
<reference evidence="11 12" key="1">
    <citation type="journal article" date="2017" name="Nat. Ecol. Evol.">
        <title>Scallop genome provides insights into evolution of bilaterian karyotype and development.</title>
        <authorList>
            <person name="Wang S."/>
            <person name="Zhang J."/>
            <person name="Jiao W."/>
            <person name="Li J."/>
            <person name="Xun X."/>
            <person name="Sun Y."/>
            <person name="Guo X."/>
            <person name="Huan P."/>
            <person name="Dong B."/>
            <person name="Zhang L."/>
            <person name="Hu X."/>
            <person name="Sun X."/>
            <person name="Wang J."/>
            <person name="Zhao C."/>
            <person name="Wang Y."/>
            <person name="Wang D."/>
            <person name="Huang X."/>
            <person name="Wang R."/>
            <person name="Lv J."/>
            <person name="Li Y."/>
            <person name="Zhang Z."/>
            <person name="Liu B."/>
            <person name="Lu W."/>
            <person name="Hui Y."/>
            <person name="Liang J."/>
            <person name="Zhou Z."/>
            <person name="Hou R."/>
            <person name="Li X."/>
            <person name="Liu Y."/>
            <person name="Li H."/>
            <person name="Ning X."/>
            <person name="Lin Y."/>
            <person name="Zhao L."/>
            <person name="Xing Q."/>
            <person name="Dou J."/>
            <person name="Li Y."/>
            <person name="Mao J."/>
            <person name="Guo H."/>
            <person name="Dou H."/>
            <person name="Li T."/>
            <person name="Mu C."/>
            <person name="Jiang W."/>
            <person name="Fu Q."/>
            <person name="Fu X."/>
            <person name="Miao Y."/>
            <person name="Liu J."/>
            <person name="Yu Q."/>
            <person name="Li R."/>
            <person name="Liao H."/>
            <person name="Li X."/>
            <person name="Kong Y."/>
            <person name="Jiang Z."/>
            <person name="Chourrout D."/>
            <person name="Li R."/>
            <person name="Bao Z."/>
        </authorList>
    </citation>
    <scope>NUCLEOTIDE SEQUENCE [LARGE SCALE GENOMIC DNA]</scope>
    <source>
        <strain evidence="11 12">PY_sf001</strain>
    </source>
</reference>
<feature type="binding site" evidence="8">
    <location>
        <position position="274"/>
    </location>
    <ligand>
        <name>Na(+)</name>
        <dbReference type="ChEBI" id="CHEBI:29101"/>
        <label>1</label>
    </ligand>
</feature>
<dbReference type="GO" id="GO:0089718">
    <property type="term" value="P:amino acid import across plasma membrane"/>
    <property type="evidence" value="ECO:0007669"/>
    <property type="project" value="TreeGrafter"/>
</dbReference>
<comment type="subcellular location">
    <subcellularLocation>
        <location evidence="1">Membrane</location>
        <topology evidence="1">Multi-pass membrane protein</topology>
    </subcellularLocation>
</comment>
<evidence type="ECO:0000256" key="3">
    <source>
        <dbReference type="ARBA" id="ARBA00022448"/>
    </source>
</evidence>
<feature type="binding site" evidence="8">
    <location>
        <position position="375"/>
    </location>
    <ligand>
        <name>Na(+)</name>
        <dbReference type="ChEBI" id="CHEBI:29101"/>
        <label>1</label>
    </ligand>
</feature>
<gene>
    <name evidence="11" type="ORF">KP79_PYT13695</name>
</gene>
<comment type="similarity">
    <text evidence="2 9">Belongs to the sodium:neurotransmitter symporter (SNF) (TC 2.A.22) family.</text>
</comment>
<dbReference type="PRINTS" id="PR00176">
    <property type="entry name" value="NANEUSMPORT"/>
</dbReference>
<proteinExistence type="inferred from homology"/>
<feature type="transmembrane region" description="Helical" evidence="10">
    <location>
        <begin position="473"/>
        <end position="495"/>
    </location>
</feature>
<dbReference type="PANTHER" id="PTHR11616">
    <property type="entry name" value="SODIUM/CHLORIDE DEPENDENT TRANSPORTER"/>
    <property type="match status" value="1"/>
</dbReference>
<dbReference type="PROSITE" id="PS00610">
    <property type="entry name" value="NA_NEUROTRAN_SYMP_1"/>
    <property type="match status" value="1"/>
</dbReference>
<keyword evidence="5 10" id="KW-1133">Transmembrane helix</keyword>